<dbReference type="EMBL" id="LAZR01069303">
    <property type="protein sequence ID" value="KKK47971.1"/>
    <property type="molecule type" value="Genomic_DNA"/>
</dbReference>
<comment type="caution">
    <text evidence="1">The sequence shown here is derived from an EMBL/GenBank/DDBJ whole genome shotgun (WGS) entry which is preliminary data.</text>
</comment>
<protein>
    <submittedName>
        <fullName evidence="1">Uncharacterized protein</fullName>
    </submittedName>
</protein>
<evidence type="ECO:0000313" key="1">
    <source>
        <dbReference type="EMBL" id="KKK47971.1"/>
    </source>
</evidence>
<sequence length="69" mass="7792">MKHENLMSGLLNEMNRVRELITQYEALPNGVGIYGATTMKSSIEMAEISMSDGDVIDMLKQYENLKSHN</sequence>
<organism evidence="1">
    <name type="scientific">marine sediment metagenome</name>
    <dbReference type="NCBI Taxonomy" id="412755"/>
    <lineage>
        <taxon>unclassified sequences</taxon>
        <taxon>metagenomes</taxon>
        <taxon>ecological metagenomes</taxon>
    </lineage>
</organism>
<accession>A0A0F8YIT1</accession>
<gene>
    <name evidence="1" type="ORF">LCGC14_3149820</name>
</gene>
<reference evidence="1" key="1">
    <citation type="journal article" date="2015" name="Nature">
        <title>Complex archaea that bridge the gap between prokaryotes and eukaryotes.</title>
        <authorList>
            <person name="Spang A."/>
            <person name="Saw J.H."/>
            <person name="Jorgensen S.L."/>
            <person name="Zaremba-Niedzwiedzka K."/>
            <person name="Martijn J."/>
            <person name="Lind A.E."/>
            <person name="van Eijk R."/>
            <person name="Schleper C."/>
            <person name="Guy L."/>
            <person name="Ettema T.J."/>
        </authorList>
    </citation>
    <scope>NUCLEOTIDE SEQUENCE</scope>
</reference>
<proteinExistence type="predicted"/>
<dbReference type="AlphaFoldDB" id="A0A0F8YIT1"/>
<name>A0A0F8YIT1_9ZZZZ</name>